<feature type="transmembrane region" description="Helical" evidence="1">
    <location>
        <begin position="56"/>
        <end position="75"/>
    </location>
</feature>
<feature type="transmembrane region" description="Helical" evidence="1">
    <location>
        <begin position="7"/>
        <end position="25"/>
    </location>
</feature>
<feature type="transmembrane region" description="Helical" evidence="1">
    <location>
        <begin position="172"/>
        <end position="199"/>
    </location>
</feature>
<feature type="transmembrane region" description="Helical" evidence="1">
    <location>
        <begin position="31"/>
        <end position="49"/>
    </location>
</feature>
<feature type="transmembrane region" description="Helical" evidence="1">
    <location>
        <begin position="299"/>
        <end position="318"/>
    </location>
</feature>
<dbReference type="AlphaFoldDB" id="A0A1H9LU92"/>
<dbReference type="EMBL" id="FOGB01000019">
    <property type="protein sequence ID" value="SER14970.1"/>
    <property type="molecule type" value="Genomic_DNA"/>
</dbReference>
<feature type="transmembrane region" description="Helical" evidence="1">
    <location>
        <begin position="116"/>
        <end position="134"/>
    </location>
</feature>
<reference evidence="3" key="1">
    <citation type="submission" date="2016-10" db="EMBL/GenBank/DDBJ databases">
        <authorList>
            <person name="Varghese N."/>
            <person name="Submissions S."/>
        </authorList>
    </citation>
    <scope>NUCLEOTIDE SEQUENCE [LARGE SCALE GENOMIC DNA]</scope>
    <source>
        <strain evidence="3">DSM 18887</strain>
    </source>
</reference>
<evidence type="ECO:0000256" key="1">
    <source>
        <dbReference type="SAM" id="Phobius"/>
    </source>
</evidence>
<keyword evidence="1" id="KW-0812">Transmembrane</keyword>
<protein>
    <recommendedName>
        <fullName evidence="4">O-antigen ligase</fullName>
    </recommendedName>
</protein>
<evidence type="ECO:0000313" key="3">
    <source>
        <dbReference type="Proteomes" id="UP000198749"/>
    </source>
</evidence>
<gene>
    <name evidence="2" type="ORF">SAMN03080615_04104</name>
</gene>
<evidence type="ECO:0008006" key="4">
    <source>
        <dbReference type="Google" id="ProtNLM"/>
    </source>
</evidence>
<evidence type="ECO:0000313" key="2">
    <source>
        <dbReference type="EMBL" id="SER14970.1"/>
    </source>
</evidence>
<dbReference type="STRING" id="355243.SAMN03080615_04104"/>
<feature type="transmembrane region" description="Helical" evidence="1">
    <location>
        <begin position="140"/>
        <end position="160"/>
    </location>
</feature>
<keyword evidence="1" id="KW-1133">Transmembrane helix</keyword>
<keyword evidence="1" id="KW-0472">Membrane</keyword>
<name>A0A1H9LU92_9GAMM</name>
<keyword evidence="3" id="KW-1185">Reference proteome</keyword>
<sequence>MVTEFLCRKSSLSICLVFALAIFPYDALSLWYSLSFLVIVAVISILLNYKLVDFEYKLFLLMFFWFSFVLLWSYFMGDYDEYIMSQSNNYFQLFFFYVAFYSLLKRVDYYQVFSSPVFLLLCVSSVLVNIAFGRGGDGEFSPYMNFNTFLLFTSFFFFSNKASFRLRVCISVVWFLIAFSLSDRASFLLIVFLMILTTYITFTRFQMLCVIFFVICFPFFINYMDFSYLEKLYIIDQNSGIRGDFIRGAFDYLGDDFFWGVGFDEPYRSIDFDYIGHHEFLLKYENVMKISNHNSVVDMMVKMGFIWLLLFFRFFYYSKRYVDYKLVQCMFFVSLVGISFDAWFENQYQLPILIFVLALIGVNKENFGGFNGLPSNRTS</sequence>
<feature type="transmembrane region" description="Helical" evidence="1">
    <location>
        <begin position="87"/>
        <end position="104"/>
    </location>
</feature>
<accession>A0A1H9LU92</accession>
<proteinExistence type="predicted"/>
<feature type="transmembrane region" description="Helical" evidence="1">
    <location>
        <begin position="205"/>
        <end position="224"/>
    </location>
</feature>
<dbReference type="Proteomes" id="UP000198749">
    <property type="component" value="Unassembled WGS sequence"/>
</dbReference>
<organism evidence="2 3">
    <name type="scientific">Amphritea atlantica</name>
    <dbReference type="NCBI Taxonomy" id="355243"/>
    <lineage>
        <taxon>Bacteria</taxon>
        <taxon>Pseudomonadati</taxon>
        <taxon>Pseudomonadota</taxon>
        <taxon>Gammaproteobacteria</taxon>
        <taxon>Oceanospirillales</taxon>
        <taxon>Oceanospirillaceae</taxon>
        <taxon>Amphritea</taxon>
    </lineage>
</organism>